<accession>A0A0B5AWT5</accession>
<dbReference type="InterPro" id="IPR007296">
    <property type="entry name" value="DUF403"/>
</dbReference>
<reference evidence="2 3" key="1">
    <citation type="submission" date="2014-08" db="EMBL/GenBank/DDBJ databases">
        <title>Complete genome of a marine bacteria Jeotgalibacillus malaysiensis.</title>
        <authorList>
            <person name="Yaakop A.S."/>
            <person name="Chan K.-G."/>
            <person name="Goh K.M."/>
        </authorList>
    </citation>
    <scope>NUCLEOTIDE SEQUENCE [LARGE SCALE GENOMIC DNA]</scope>
    <source>
        <strain evidence="2 3">D5</strain>
    </source>
</reference>
<dbReference type="KEGG" id="jeo:JMA_31470"/>
<proteinExistence type="predicted"/>
<dbReference type="Proteomes" id="UP000031449">
    <property type="component" value="Chromosome"/>
</dbReference>
<organism evidence="2 3">
    <name type="scientific">Jeotgalibacillus malaysiensis</name>
    <dbReference type="NCBI Taxonomy" id="1508404"/>
    <lineage>
        <taxon>Bacteria</taxon>
        <taxon>Bacillati</taxon>
        <taxon>Bacillota</taxon>
        <taxon>Bacilli</taxon>
        <taxon>Bacillales</taxon>
        <taxon>Caryophanaceae</taxon>
        <taxon>Jeotgalibacillus</taxon>
    </lineage>
</organism>
<dbReference type="Pfam" id="PF04168">
    <property type="entry name" value="Alpha-E"/>
    <property type="match status" value="1"/>
</dbReference>
<gene>
    <name evidence="2" type="ORF">JMA_31470</name>
</gene>
<dbReference type="InterPro" id="IPR051680">
    <property type="entry name" value="ATP-dep_Glu-Cys_Ligase-2"/>
</dbReference>
<evidence type="ECO:0000313" key="3">
    <source>
        <dbReference type="Proteomes" id="UP000031449"/>
    </source>
</evidence>
<dbReference type="STRING" id="1508404.JMA_31470"/>
<dbReference type="PANTHER" id="PTHR34595">
    <property type="entry name" value="BLR5612 PROTEIN"/>
    <property type="match status" value="1"/>
</dbReference>
<name>A0A0B5AWT5_9BACL</name>
<dbReference type="PANTHER" id="PTHR34595:SF7">
    <property type="entry name" value="SLL1039 PROTEIN"/>
    <property type="match status" value="1"/>
</dbReference>
<evidence type="ECO:0000313" key="2">
    <source>
        <dbReference type="EMBL" id="AJD92464.1"/>
    </source>
</evidence>
<evidence type="ECO:0000259" key="1">
    <source>
        <dbReference type="Pfam" id="PF04168"/>
    </source>
</evidence>
<sequence length="322" mass="37450">MLSRVADSLYWMSRNIERAENNARVLGVQLIQMLEASSEETLARHDWETVLEICGSVADFNRLYPKMSTSHMIDYLAFSEANPNSILSCIKFARENARTTRDIIPNDLFEVWNNLYLEMTEVKISEGSLRDIQHFLNKVKIAALTSHGIVDSMMTRGVPYRFFNIAKWLERGEKTARILNILNDQSAADQQKADGTNYYYWRSALQLVNGYEEYLKKYPPRMNERDVLTFLISDFSFPRAIQYCIDHIRESIISLEGGRVSHYSWRMYAALDLIIDEFDEQKIRSLKEEGISAFLDDFQNKCNDIGRIFSETYYLVEPSKSS</sequence>
<protein>
    <recommendedName>
        <fullName evidence="1">DUF403 domain-containing protein</fullName>
    </recommendedName>
</protein>
<dbReference type="EMBL" id="CP009416">
    <property type="protein sequence ID" value="AJD92464.1"/>
    <property type="molecule type" value="Genomic_DNA"/>
</dbReference>
<dbReference type="HOGENOM" id="CLU_071567_1_0_9"/>
<dbReference type="AlphaFoldDB" id="A0A0B5AWT5"/>
<dbReference type="BioCyc" id="JESP1508404:G14D9-12428-MONOMER"/>
<keyword evidence="3" id="KW-1185">Reference proteome</keyword>
<feature type="domain" description="DUF403" evidence="1">
    <location>
        <begin position="1"/>
        <end position="313"/>
    </location>
</feature>